<feature type="domain" description="HTH luxR-type" evidence="4">
    <location>
        <begin position="185"/>
        <end position="250"/>
    </location>
</feature>
<keyword evidence="3" id="KW-0804">Transcription</keyword>
<dbReference type="EMBL" id="CP034328">
    <property type="protein sequence ID" value="AZL57803.1"/>
    <property type="molecule type" value="Genomic_DNA"/>
</dbReference>
<dbReference type="PRINTS" id="PR00038">
    <property type="entry name" value="HTHLUXR"/>
</dbReference>
<dbReference type="InterPro" id="IPR016032">
    <property type="entry name" value="Sig_transdc_resp-reg_C-effctor"/>
</dbReference>
<organism evidence="5 6">
    <name type="scientific">Tabrizicola piscis</name>
    <dbReference type="NCBI Taxonomy" id="2494374"/>
    <lineage>
        <taxon>Bacteria</taxon>
        <taxon>Pseudomonadati</taxon>
        <taxon>Pseudomonadota</taxon>
        <taxon>Alphaproteobacteria</taxon>
        <taxon>Rhodobacterales</taxon>
        <taxon>Paracoccaceae</taxon>
        <taxon>Tabrizicola</taxon>
    </lineage>
</organism>
<dbReference type="KEGG" id="taw:EI545_02470"/>
<dbReference type="AlphaFoldDB" id="A0A3S8U2G5"/>
<protein>
    <recommendedName>
        <fullName evidence="4">HTH luxR-type domain-containing protein</fullName>
    </recommendedName>
</protein>
<dbReference type="InterPro" id="IPR036388">
    <property type="entry name" value="WH-like_DNA-bd_sf"/>
</dbReference>
<dbReference type="SMART" id="SM00421">
    <property type="entry name" value="HTH_LUXR"/>
    <property type="match status" value="1"/>
</dbReference>
<dbReference type="InterPro" id="IPR036693">
    <property type="entry name" value="TF_LuxR_autoind-bd_dom_sf"/>
</dbReference>
<dbReference type="GO" id="GO:0006355">
    <property type="term" value="P:regulation of DNA-templated transcription"/>
    <property type="evidence" value="ECO:0007669"/>
    <property type="project" value="InterPro"/>
</dbReference>
<dbReference type="Proteomes" id="UP000282002">
    <property type="component" value="Chromosome"/>
</dbReference>
<dbReference type="Gene3D" id="3.30.450.80">
    <property type="entry name" value="Transcription factor LuxR-like, autoinducer-binding domain"/>
    <property type="match status" value="1"/>
</dbReference>
<dbReference type="OrthoDB" id="7692966at2"/>
<dbReference type="GO" id="GO:0003677">
    <property type="term" value="F:DNA binding"/>
    <property type="evidence" value="ECO:0007669"/>
    <property type="project" value="UniProtKB-KW"/>
</dbReference>
<dbReference type="Gene3D" id="1.10.10.10">
    <property type="entry name" value="Winged helix-like DNA-binding domain superfamily/Winged helix DNA-binding domain"/>
    <property type="match status" value="1"/>
</dbReference>
<dbReference type="InterPro" id="IPR005143">
    <property type="entry name" value="TF_LuxR_autoind-bd_dom"/>
</dbReference>
<dbReference type="SUPFAM" id="SSF75516">
    <property type="entry name" value="Pheromone-binding domain of LuxR-like quorum-sensing transcription factors"/>
    <property type="match status" value="1"/>
</dbReference>
<keyword evidence="2" id="KW-0238">DNA-binding</keyword>
<evidence type="ECO:0000256" key="2">
    <source>
        <dbReference type="ARBA" id="ARBA00023125"/>
    </source>
</evidence>
<dbReference type="CDD" id="cd06170">
    <property type="entry name" value="LuxR_C_like"/>
    <property type="match status" value="1"/>
</dbReference>
<dbReference type="SUPFAM" id="SSF46894">
    <property type="entry name" value="C-terminal effector domain of the bipartite response regulators"/>
    <property type="match status" value="1"/>
</dbReference>
<evidence type="ECO:0000259" key="4">
    <source>
        <dbReference type="PROSITE" id="PS50043"/>
    </source>
</evidence>
<dbReference type="InterPro" id="IPR000792">
    <property type="entry name" value="Tscrpt_reg_LuxR_C"/>
</dbReference>
<accession>A0A3S8U2G5</accession>
<evidence type="ECO:0000313" key="6">
    <source>
        <dbReference type="Proteomes" id="UP000282002"/>
    </source>
</evidence>
<evidence type="ECO:0000256" key="1">
    <source>
        <dbReference type="ARBA" id="ARBA00023015"/>
    </source>
</evidence>
<sequence>MERTVHPASLQQTLIGTLDRIRHCATDEERWLCGASLLQDCGSDWVTAGTAPRGRPADVAVRSTTPDSLMRDYVREQIHLDDPWMQLCAQGCDLDHLDVGAHAGLRHPTTKARVSRLFADHGVRRAVLVFSYAGTRPGGLVLYDRNARQADWLHAPDGLEKARLIVAILSAFYRPEQDRSGSDQLYAMGSALSAREREVLQWLFHGHRTARIAEQMGIECVTVSKHLMSIRRKLGAKTREQALAIAVRDGLIAV</sequence>
<dbReference type="PANTHER" id="PTHR44688:SF16">
    <property type="entry name" value="DNA-BINDING TRANSCRIPTIONAL ACTIVATOR DEVR_DOSR"/>
    <property type="match status" value="1"/>
</dbReference>
<name>A0A3S8U2G5_9RHOB</name>
<dbReference type="PROSITE" id="PS00622">
    <property type="entry name" value="HTH_LUXR_1"/>
    <property type="match status" value="1"/>
</dbReference>
<evidence type="ECO:0000256" key="3">
    <source>
        <dbReference type="ARBA" id="ARBA00023163"/>
    </source>
</evidence>
<keyword evidence="6" id="KW-1185">Reference proteome</keyword>
<dbReference type="Pfam" id="PF00196">
    <property type="entry name" value="GerE"/>
    <property type="match status" value="1"/>
</dbReference>
<dbReference type="PROSITE" id="PS50043">
    <property type="entry name" value="HTH_LUXR_2"/>
    <property type="match status" value="1"/>
</dbReference>
<dbReference type="PANTHER" id="PTHR44688">
    <property type="entry name" value="DNA-BINDING TRANSCRIPTIONAL ACTIVATOR DEVR_DOSR"/>
    <property type="match status" value="1"/>
</dbReference>
<proteinExistence type="predicted"/>
<keyword evidence="1" id="KW-0805">Transcription regulation</keyword>
<gene>
    <name evidence="5" type="ORF">EI545_02470</name>
</gene>
<evidence type="ECO:0000313" key="5">
    <source>
        <dbReference type="EMBL" id="AZL57803.1"/>
    </source>
</evidence>
<dbReference type="Pfam" id="PF03472">
    <property type="entry name" value="Autoind_bind"/>
    <property type="match status" value="1"/>
</dbReference>
<reference evidence="5 6" key="1">
    <citation type="submission" date="2018-12" db="EMBL/GenBank/DDBJ databases">
        <title>Complete genome sequencing of Tabrizicola sp. K13M18.</title>
        <authorList>
            <person name="Bae J.-W."/>
        </authorList>
    </citation>
    <scope>NUCLEOTIDE SEQUENCE [LARGE SCALE GENOMIC DNA]</scope>
    <source>
        <strain evidence="5 6">K13M18</strain>
    </source>
</reference>